<dbReference type="Proteomes" id="UP001172457">
    <property type="component" value="Chromosome 6"/>
</dbReference>
<evidence type="ECO:0000313" key="3">
    <source>
        <dbReference type="Proteomes" id="UP001172457"/>
    </source>
</evidence>
<protein>
    <submittedName>
        <fullName evidence="2">Uncharacterized protein</fullName>
    </submittedName>
</protein>
<sequence length="91" mass="10029">MVIIILVKKPLELTKSKYLKLKPWLKLQREIPTTSRTPPLKSVGVISHNTPKRKTLQPLASETNNGKTDIKVPTTISSIVEKASTLAEIGA</sequence>
<organism evidence="2 3">
    <name type="scientific">Centaurea solstitialis</name>
    <name type="common">yellow star-thistle</name>
    <dbReference type="NCBI Taxonomy" id="347529"/>
    <lineage>
        <taxon>Eukaryota</taxon>
        <taxon>Viridiplantae</taxon>
        <taxon>Streptophyta</taxon>
        <taxon>Embryophyta</taxon>
        <taxon>Tracheophyta</taxon>
        <taxon>Spermatophyta</taxon>
        <taxon>Magnoliopsida</taxon>
        <taxon>eudicotyledons</taxon>
        <taxon>Gunneridae</taxon>
        <taxon>Pentapetalae</taxon>
        <taxon>asterids</taxon>
        <taxon>campanulids</taxon>
        <taxon>Asterales</taxon>
        <taxon>Asteraceae</taxon>
        <taxon>Carduoideae</taxon>
        <taxon>Cardueae</taxon>
        <taxon>Centaureinae</taxon>
        <taxon>Centaurea</taxon>
    </lineage>
</organism>
<proteinExistence type="predicted"/>
<comment type="caution">
    <text evidence="2">The sequence shown here is derived from an EMBL/GenBank/DDBJ whole genome shotgun (WGS) entry which is preliminary data.</text>
</comment>
<evidence type="ECO:0000313" key="2">
    <source>
        <dbReference type="EMBL" id="KAJ9543519.1"/>
    </source>
</evidence>
<keyword evidence="3" id="KW-1185">Reference proteome</keyword>
<dbReference type="AlphaFoldDB" id="A0AA38SKF0"/>
<name>A0AA38SKF0_9ASTR</name>
<feature type="compositionally biased region" description="Polar residues" evidence="1">
    <location>
        <begin position="58"/>
        <end position="67"/>
    </location>
</feature>
<reference evidence="2" key="1">
    <citation type="submission" date="2023-03" db="EMBL/GenBank/DDBJ databases">
        <title>Chromosome-scale reference genome and RAD-based genetic map of yellow starthistle (Centaurea solstitialis) reveal putative structural variation and QTLs associated with invader traits.</title>
        <authorList>
            <person name="Reatini B."/>
            <person name="Cang F.A."/>
            <person name="Jiang Q."/>
            <person name="Mckibben M.T.W."/>
            <person name="Barker M.S."/>
            <person name="Rieseberg L.H."/>
            <person name="Dlugosch K.M."/>
        </authorList>
    </citation>
    <scope>NUCLEOTIDE SEQUENCE</scope>
    <source>
        <strain evidence="2">CAN-66</strain>
        <tissue evidence="2">Leaf</tissue>
    </source>
</reference>
<dbReference type="EMBL" id="JARYMX010000006">
    <property type="protein sequence ID" value="KAJ9543519.1"/>
    <property type="molecule type" value="Genomic_DNA"/>
</dbReference>
<accession>A0AA38SKF0</accession>
<gene>
    <name evidence="2" type="ORF">OSB04_023226</name>
</gene>
<feature type="region of interest" description="Disordered" evidence="1">
    <location>
        <begin position="36"/>
        <end position="68"/>
    </location>
</feature>
<evidence type="ECO:0000256" key="1">
    <source>
        <dbReference type="SAM" id="MobiDB-lite"/>
    </source>
</evidence>